<dbReference type="CDD" id="cd06260">
    <property type="entry name" value="DUF820-like"/>
    <property type="match status" value="1"/>
</dbReference>
<dbReference type="Pfam" id="PF05685">
    <property type="entry name" value="Uma2"/>
    <property type="match status" value="1"/>
</dbReference>
<dbReference type="PANTHER" id="PTHR34107:SF4">
    <property type="entry name" value="SLL1222 PROTEIN"/>
    <property type="match status" value="1"/>
</dbReference>
<evidence type="ECO:0000313" key="3">
    <source>
        <dbReference type="EMBL" id="QTR01399.1"/>
    </source>
</evidence>
<keyword evidence="3" id="KW-0378">Hydrolase</keyword>
<accession>A0A8T8HSR4</accession>
<dbReference type="Proteomes" id="UP000671828">
    <property type="component" value="Chromosome"/>
</dbReference>
<feature type="domain" description="Putative restriction endonuclease" evidence="1">
    <location>
        <begin position="26"/>
        <end position="189"/>
    </location>
</feature>
<keyword evidence="5" id="KW-1185">Reference proteome</keyword>
<dbReference type="PANTHER" id="PTHR34107">
    <property type="entry name" value="SLL0198 PROTEIN-RELATED"/>
    <property type="match status" value="1"/>
</dbReference>
<evidence type="ECO:0000259" key="1">
    <source>
        <dbReference type="Pfam" id="PF05685"/>
    </source>
</evidence>
<reference evidence="2 5" key="1">
    <citation type="submission" date="2021-01" db="EMBL/GenBank/DDBJ databases">
        <title>Sequencing the genomes of 1000 actinobacteria strains.</title>
        <authorList>
            <person name="Klenk H.-P."/>
        </authorList>
    </citation>
    <scope>NUCLEOTIDE SEQUENCE [LARGE SCALE GENOMIC DNA]</scope>
    <source>
        <strain evidence="2 5">DSM 44581</strain>
    </source>
</reference>
<evidence type="ECO:0000313" key="5">
    <source>
        <dbReference type="Proteomes" id="UP001195724"/>
    </source>
</evidence>
<reference evidence="3" key="2">
    <citation type="submission" date="2021-04" db="EMBL/GenBank/DDBJ databases">
        <title>Saccharothrix algeriensis WGS.</title>
        <authorList>
            <person name="Stuskova K."/>
            <person name="Hakalova E."/>
            <person name="Tebbal A.B."/>
            <person name="Eichmeier A."/>
        </authorList>
    </citation>
    <scope>NUCLEOTIDE SEQUENCE</scope>
    <source>
        <strain evidence="3">NRRL B-24137</strain>
    </source>
</reference>
<name>A0A8T8HSR4_9PSEU</name>
<dbReference type="Proteomes" id="UP001195724">
    <property type="component" value="Unassembled WGS sequence"/>
</dbReference>
<dbReference type="EMBL" id="JAFBCL010000001">
    <property type="protein sequence ID" value="MBM7812716.1"/>
    <property type="molecule type" value="Genomic_DNA"/>
</dbReference>
<organism evidence="3 4">
    <name type="scientific">Saccharothrix algeriensis</name>
    <dbReference type="NCBI Taxonomy" id="173560"/>
    <lineage>
        <taxon>Bacteria</taxon>
        <taxon>Bacillati</taxon>
        <taxon>Actinomycetota</taxon>
        <taxon>Actinomycetes</taxon>
        <taxon>Pseudonocardiales</taxon>
        <taxon>Pseudonocardiaceae</taxon>
        <taxon>Saccharothrix</taxon>
    </lineage>
</organism>
<dbReference type="InterPro" id="IPR011335">
    <property type="entry name" value="Restrct_endonuc-II-like"/>
</dbReference>
<dbReference type="InterPro" id="IPR008538">
    <property type="entry name" value="Uma2"/>
</dbReference>
<dbReference type="Gene3D" id="3.90.1570.10">
    <property type="entry name" value="tt1808, chain A"/>
    <property type="match status" value="1"/>
</dbReference>
<protein>
    <submittedName>
        <fullName evidence="3">Uma2 family endonuclease</fullName>
    </submittedName>
</protein>
<evidence type="ECO:0000313" key="2">
    <source>
        <dbReference type="EMBL" id="MBM7812716.1"/>
    </source>
</evidence>
<proteinExistence type="predicted"/>
<keyword evidence="3" id="KW-0255">Endonuclease</keyword>
<dbReference type="GO" id="GO:0004519">
    <property type="term" value="F:endonuclease activity"/>
    <property type="evidence" value="ECO:0007669"/>
    <property type="project" value="UniProtKB-KW"/>
</dbReference>
<dbReference type="AlphaFoldDB" id="A0A8T8HSR4"/>
<dbReference type="RefSeq" id="WP_204843447.1">
    <property type="nucleotide sequence ID" value="NZ_JAFBCL010000001.1"/>
</dbReference>
<keyword evidence="3" id="KW-0540">Nuclease</keyword>
<dbReference type="SUPFAM" id="SSF52980">
    <property type="entry name" value="Restriction endonuclease-like"/>
    <property type="match status" value="1"/>
</dbReference>
<dbReference type="EMBL" id="CP072788">
    <property type="protein sequence ID" value="QTR01399.1"/>
    <property type="molecule type" value="Genomic_DNA"/>
</dbReference>
<gene>
    <name evidence="3" type="ORF">J7S33_18460</name>
    <name evidence="2" type="ORF">JOE68_003581</name>
</gene>
<dbReference type="InterPro" id="IPR012296">
    <property type="entry name" value="Nuclease_put_TT1808"/>
</dbReference>
<sequence length="205" mass="21826">MAAAPEHGYAPRTTRPYPAIGPHTVEDWLDLPPTVDGSRIELILGDLHVTSAPSGEHQYAASRLIRPLEDAVAAARQTGFYVVTAVGVRITTPFRTALVPDVVVLNQPPVGASFPAEALALAVEVWSPGNSLAERQFTMLGYAGAGVPFFWAVDRQGAHDGLRLTAYRLDKGAYREENALKPGEAAAVTASPVPITLDVADLTVY</sequence>
<evidence type="ECO:0000313" key="4">
    <source>
        <dbReference type="Proteomes" id="UP000671828"/>
    </source>
</evidence>